<dbReference type="InterPro" id="IPR027417">
    <property type="entry name" value="P-loop_NTPase"/>
</dbReference>
<dbReference type="InterPro" id="IPR017871">
    <property type="entry name" value="ABC_transporter-like_CS"/>
</dbReference>
<feature type="region of interest" description="Disordered" evidence="10">
    <location>
        <begin position="243"/>
        <end position="262"/>
    </location>
</feature>
<dbReference type="PROSITE" id="PS50893">
    <property type="entry name" value="ABC_TRANSPORTER_2"/>
    <property type="match status" value="2"/>
</dbReference>
<evidence type="ECO:0000256" key="9">
    <source>
        <dbReference type="ARBA" id="ARBA00034076"/>
    </source>
</evidence>
<dbReference type="Gene3D" id="3.40.50.300">
    <property type="entry name" value="P-loop containing nucleotide triphosphate hydrolases"/>
    <property type="match status" value="2"/>
</dbReference>
<protein>
    <recommendedName>
        <fullName evidence="4">Autoinducer 2 import ATP-binding protein LsrA</fullName>
        <ecNumber evidence="8">7.6.2.13</ecNumber>
    </recommendedName>
</protein>
<evidence type="ECO:0000259" key="11">
    <source>
        <dbReference type="PROSITE" id="PS50893"/>
    </source>
</evidence>
<comment type="similarity">
    <text evidence="2">Belongs to the ABC transporter superfamily. AI-2 autoinducer porter (TC 3.A.1.2.8) family.</text>
</comment>
<proteinExistence type="inferred from homology"/>
<dbReference type="Pfam" id="PF00005">
    <property type="entry name" value="ABC_tran"/>
    <property type="match status" value="2"/>
</dbReference>
<dbReference type="CDD" id="cd03215">
    <property type="entry name" value="ABC_Carb_Monos_II"/>
    <property type="match status" value="1"/>
</dbReference>
<dbReference type="EMBL" id="DRPZ01000248">
    <property type="protein sequence ID" value="HGY10343.1"/>
    <property type="molecule type" value="Genomic_DNA"/>
</dbReference>
<dbReference type="GO" id="GO:0005886">
    <property type="term" value="C:plasma membrane"/>
    <property type="evidence" value="ECO:0007669"/>
    <property type="project" value="UniProtKB-SubCell"/>
</dbReference>
<dbReference type="SMART" id="SM00382">
    <property type="entry name" value="AAA"/>
    <property type="match status" value="2"/>
</dbReference>
<accession>A0A7C4VEM9</accession>
<dbReference type="GO" id="GO:0016887">
    <property type="term" value="F:ATP hydrolysis activity"/>
    <property type="evidence" value="ECO:0007669"/>
    <property type="project" value="InterPro"/>
</dbReference>
<dbReference type="CDD" id="cd03216">
    <property type="entry name" value="ABC_Carb_Monos_I"/>
    <property type="match status" value="1"/>
</dbReference>
<evidence type="ECO:0000256" key="3">
    <source>
        <dbReference type="ARBA" id="ARBA00011262"/>
    </source>
</evidence>
<dbReference type="SUPFAM" id="SSF52540">
    <property type="entry name" value="P-loop containing nucleoside triphosphate hydrolases"/>
    <property type="match status" value="2"/>
</dbReference>
<dbReference type="EC" id="7.6.2.13" evidence="8"/>
<evidence type="ECO:0000313" key="12">
    <source>
        <dbReference type="EMBL" id="HGY10343.1"/>
    </source>
</evidence>
<dbReference type="PANTHER" id="PTHR43790:SF2">
    <property type="entry name" value="AUTOINDUCER 2 IMPORT ATP-BINDING PROTEIN LSRA"/>
    <property type="match status" value="1"/>
</dbReference>
<evidence type="ECO:0000256" key="10">
    <source>
        <dbReference type="SAM" id="MobiDB-lite"/>
    </source>
</evidence>
<comment type="subcellular location">
    <subcellularLocation>
        <location evidence="1">Cell inner membrane</location>
        <topology evidence="1">Peripheral membrane protein</topology>
    </subcellularLocation>
</comment>
<organism evidence="12">
    <name type="scientific">Oceanithermus profundus</name>
    <dbReference type="NCBI Taxonomy" id="187137"/>
    <lineage>
        <taxon>Bacteria</taxon>
        <taxon>Thermotogati</taxon>
        <taxon>Deinococcota</taxon>
        <taxon>Deinococci</taxon>
        <taxon>Thermales</taxon>
        <taxon>Thermaceae</taxon>
        <taxon>Oceanithermus</taxon>
    </lineage>
</organism>
<evidence type="ECO:0000256" key="5">
    <source>
        <dbReference type="ARBA" id="ARBA00022741"/>
    </source>
</evidence>
<dbReference type="Proteomes" id="UP000885759">
    <property type="component" value="Unassembled WGS sequence"/>
</dbReference>
<dbReference type="InterPro" id="IPR050107">
    <property type="entry name" value="ABC_carbohydrate_import_ATPase"/>
</dbReference>
<name>A0A7C4VEM9_9DEIN</name>
<keyword evidence="6 12" id="KW-0067">ATP-binding</keyword>
<dbReference type="PANTHER" id="PTHR43790">
    <property type="entry name" value="CARBOHYDRATE TRANSPORT ATP-BINDING PROTEIN MG119-RELATED"/>
    <property type="match status" value="1"/>
</dbReference>
<evidence type="ECO:0000256" key="6">
    <source>
        <dbReference type="ARBA" id="ARBA00022840"/>
    </source>
</evidence>
<comment type="function">
    <text evidence="7">Part of the ABC transporter complex LsrABCD involved in autoinducer 2 (AI-2) import. Responsible for energy coupling to the transport system.</text>
</comment>
<sequence>MNLESSASPAPLLELRGAWKVFSGVPVLKGIDFTLRHGEVHALLGGNGSGKSTTMKIISGAYPLDAGQLFLEGEPIHLDSPRSAHERGIYMVPQEPHVFPHLSVLENLGMGLPFAAAELRRRALPLLEEMGFDVQLEEQSAFLSIAQQQLLEIVRGLLRNARVLIFDEPTSALTFREANHLFERMRRLTEQGIGIVFISHRLGEVMDIADRISVLRDGRFVLSEARANLTPHDLVRAMLPPDAVTGKEEAKREPRASRSDRPVLEVENLSSEAFSDVSFSLHPGEVLGLAGLVGSGRTELCEAIVGLDPHASGSVRLAGRQLPHRTPSLCQRHGLVYVPEDRHAHGIFLGLPSLYTISASVLDRLGRWLLNERRELELGDRFVRNLNIKLNSLRQPAGTLSGGNQQKVVLAKALAVAPRIVILDEPTRGIDASARQDVYRLIRRLTDEGVGVLLISSELEEIVNLSDRVLVMRHGRVVQELTGEAIRLDRITEASFGLAPGGESS</sequence>
<evidence type="ECO:0000256" key="2">
    <source>
        <dbReference type="ARBA" id="ARBA00009404"/>
    </source>
</evidence>
<gene>
    <name evidence="12" type="ORF">ENK37_09905</name>
</gene>
<evidence type="ECO:0000256" key="7">
    <source>
        <dbReference type="ARBA" id="ARBA00023747"/>
    </source>
</evidence>
<feature type="domain" description="ABC transporter" evidence="11">
    <location>
        <begin position="258"/>
        <end position="499"/>
    </location>
</feature>
<dbReference type="GO" id="GO:0005524">
    <property type="term" value="F:ATP binding"/>
    <property type="evidence" value="ECO:0007669"/>
    <property type="project" value="UniProtKB-KW"/>
</dbReference>
<comment type="subunit">
    <text evidence="3">The complex is composed of two ATP-binding proteins (LsrA), two transmembrane proteins (LsrC and LsrD) and a solute-binding protein (LsrB).</text>
</comment>
<reference evidence="12" key="1">
    <citation type="journal article" date="2020" name="mSystems">
        <title>Genome- and Community-Level Interaction Insights into Carbon Utilization and Element Cycling Functions of Hydrothermarchaeota in Hydrothermal Sediment.</title>
        <authorList>
            <person name="Zhou Z."/>
            <person name="Liu Y."/>
            <person name="Xu W."/>
            <person name="Pan J."/>
            <person name="Luo Z.H."/>
            <person name="Li M."/>
        </authorList>
    </citation>
    <scope>NUCLEOTIDE SEQUENCE [LARGE SCALE GENOMIC DNA]</scope>
    <source>
        <strain evidence="12">HyVt-570</strain>
    </source>
</reference>
<keyword evidence="5" id="KW-0547">Nucleotide-binding</keyword>
<evidence type="ECO:0000256" key="1">
    <source>
        <dbReference type="ARBA" id="ARBA00004417"/>
    </source>
</evidence>
<dbReference type="InterPro" id="IPR003439">
    <property type="entry name" value="ABC_transporter-like_ATP-bd"/>
</dbReference>
<feature type="domain" description="ABC transporter" evidence="11">
    <location>
        <begin position="13"/>
        <end position="242"/>
    </location>
</feature>
<evidence type="ECO:0000256" key="4">
    <source>
        <dbReference type="ARBA" id="ARBA00019459"/>
    </source>
</evidence>
<comment type="catalytic activity">
    <reaction evidence="9">
        <text>ATP + H2O + (2R,4S)-2-methyl-2,3,3,4-tetrahydroxytetrahydrofuran-[AI-2-binding protein]Side 1 = ADP + phosphate + (2R,4S)-2-methyl-2,3,3,4-tetrahydroxytetrahydrofuranSide 2 + [AI-2-binding protein]Side 1.</text>
        <dbReference type="EC" id="7.6.2.13"/>
    </reaction>
</comment>
<comment type="caution">
    <text evidence="12">The sequence shown here is derived from an EMBL/GenBank/DDBJ whole genome shotgun (WGS) entry which is preliminary data.</text>
</comment>
<evidence type="ECO:0000256" key="8">
    <source>
        <dbReference type="ARBA" id="ARBA00023798"/>
    </source>
</evidence>
<feature type="compositionally biased region" description="Basic and acidic residues" evidence="10">
    <location>
        <begin position="245"/>
        <end position="262"/>
    </location>
</feature>
<dbReference type="PROSITE" id="PS00211">
    <property type="entry name" value="ABC_TRANSPORTER_1"/>
    <property type="match status" value="1"/>
</dbReference>
<dbReference type="InterPro" id="IPR003593">
    <property type="entry name" value="AAA+_ATPase"/>
</dbReference>
<dbReference type="AlphaFoldDB" id="A0A7C4VEM9"/>